<dbReference type="Proteomes" id="UP001589813">
    <property type="component" value="Unassembled WGS sequence"/>
</dbReference>
<organism evidence="8 9">
    <name type="scientific">Rheinheimera tilapiae</name>
    <dbReference type="NCBI Taxonomy" id="875043"/>
    <lineage>
        <taxon>Bacteria</taxon>
        <taxon>Pseudomonadati</taxon>
        <taxon>Pseudomonadota</taxon>
        <taxon>Gammaproteobacteria</taxon>
        <taxon>Chromatiales</taxon>
        <taxon>Chromatiaceae</taxon>
        <taxon>Rheinheimera</taxon>
    </lineage>
</organism>
<evidence type="ECO:0000256" key="2">
    <source>
        <dbReference type="ARBA" id="ARBA00022490"/>
    </source>
</evidence>
<evidence type="ECO:0000256" key="4">
    <source>
        <dbReference type="ARBA" id="ARBA00022801"/>
    </source>
</evidence>
<comment type="caution">
    <text evidence="8">The sequence shown here is derived from an EMBL/GenBank/DDBJ whole genome shotgun (WGS) entry which is preliminary data.</text>
</comment>
<dbReference type="InterPro" id="IPR003761">
    <property type="entry name" value="Exonuc_VII_S"/>
</dbReference>
<keyword evidence="2 6" id="KW-0963">Cytoplasm</keyword>
<dbReference type="EC" id="3.1.11.6" evidence="6"/>
<evidence type="ECO:0000256" key="7">
    <source>
        <dbReference type="SAM" id="Coils"/>
    </source>
</evidence>
<dbReference type="PIRSF" id="PIRSF006488">
    <property type="entry name" value="Exonuc_VII_S"/>
    <property type="match status" value="1"/>
</dbReference>
<evidence type="ECO:0000313" key="9">
    <source>
        <dbReference type="Proteomes" id="UP001589813"/>
    </source>
</evidence>
<dbReference type="RefSeq" id="WP_377242039.1">
    <property type="nucleotide sequence ID" value="NZ_JBHLXP010000001.1"/>
</dbReference>
<comment type="subunit">
    <text evidence="6">Heterooligomer composed of large and small subunits.</text>
</comment>
<reference evidence="8 9" key="1">
    <citation type="submission" date="2024-09" db="EMBL/GenBank/DDBJ databases">
        <authorList>
            <person name="Sun Q."/>
            <person name="Mori K."/>
        </authorList>
    </citation>
    <scope>NUCLEOTIDE SEQUENCE [LARGE SCALE GENOMIC DNA]</scope>
    <source>
        <strain evidence="8 9">KCTC 23315</strain>
    </source>
</reference>
<comment type="similarity">
    <text evidence="1 6">Belongs to the XseB family.</text>
</comment>
<dbReference type="NCBIfam" id="TIGR01280">
    <property type="entry name" value="xseB"/>
    <property type="match status" value="1"/>
</dbReference>
<comment type="function">
    <text evidence="6">Bidirectionally degrades single-stranded DNA into large acid-insoluble oligonucleotides, which are then degraded further into small acid-soluble oligonucleotides.</text>
</comment>
<evidence type="ECO:0000256" key="1">
    <source>
        <dbReference type="ARBA" id="ARBA00009998"/>
    </source>
</evidence>
<name>A0ABV6BB93_9GAMM</name>
<dbReference type="PANTHER" id="PTHR34137:SF1">
    <property type="entry name" value="EXODEOXYRIBONUCLEASE 7 SMALL SUBUNIT"/>
    <property type="match status" value="1"/>
</dbReference>
<keyword evidence="3 6" id="KW-0540">Nuclease</keyword>
<comment type="catalytic activity">
    <reaction evidence="6">
        <text>Exonucleolytic cleavage in either 5'- to 3'- or 3'- to 5'-direction to yield nucleoside 5'-phosphates.</text>
        <dbReference type="EC" id="3.1.11.6"/>
    </reaction>
</comment>
<dbReference type="GO" id="GO:0008855">
    <property type="term" value="F:exodeoxyribonuclease VII activity"/>
    <property type="evidence" value="ECO:0007669"/>
    <property type="project" value="UniProtKB-EC"/>
</dbReference>
<comment type="subcellular location">
    <subcellularLocation>
        <location evidence="6">Cytoplasm</location>
    </subcellularLocation>
</comment>
<evidence type="ECO:0000313" key="8">
    <source>
        <dbReference type="EMBL" id="MFC0048136.1"/>
    </source>
</evidence>
<dbReference type="Pfam" id="PF02609">
    <property type="entry name" value="Exonuc_VII_S"/>
    <property type="match status" value="1"/>
</dbReference>
<accession>A0ABV6BB93</accession>
<keyword evidence="4 6" id="KW-0378">Hydrolase</keyword>
<proteinExistence type="inferred from homology"/>
<protein>
    <recommendedName>
        <fullName evidence="6">Exodeoxyribonuclease 7 small subunit</fullName>
        <ecNumber evidence="6">3.1.11.6</ecNumber>
    </recommendedName>
    <alternativeName>
        <fullName evidence="6">Exodeoxyribonuclease VII small subunit</fullName>
        <shortName evidence="6">Exonuclease VII small subunit</shortName>
    </alternativeName>
</protein>
<feature type="coiled-coil region" evidence="7">
    <location>
        <begin position="8"/>
        <end position="66"/>
    </location>
</feature>
<evidence type="ECO:0000256" key="3">
    <source>
        <dbReference type="ARBA" id="ARBA00022722"/>
    </source>
</evidence>
<dbReference type="PANTHER" id="PTHR34137">
    <property type="entry name" value="EXODEOXYRIBONUCLEASE 7 SMALL SUBUNIT"/>
    <property type="match status" value="1"/>
</dbReference>
<keyword evidence="7" id="KW-0175">Coiled coil</keyword>
<dbReference type="EMBL" id="JBHLXP010000001">
    <property type="protein sequence ID" value="MFC0048136.1"/>
    <property type="molecule type" value="Genomic_DNA"/>
</dbReference>
<keyword evidence="9" id="KW-1185">Reference proteome</keyword>
<dbReference type="InterPro" id="IPR037004">
    <property type="entry name" value="Exonuc_VII_ssu_sf"/>
</dbReference>
<sequence>MSKKQAETAQFEDNVRELSEIVQQLEQGELTLEQALARFERGIALSRLSQQQLQTAEQKVQLLLQQAQGETLVPFQTDSGV</sequence>
<dbReference type="SUPFAM" id="SSF116842">
    <property type="entry name" value="XseB-like"/>
    <property type="match status" value="1"/>
</dbReference>
<dbReference type="HAMAP" id="MF_00337">
    <property type="entry name" value="Exonuc_7_S"/>
    <property type="match status" value="1"/>
</dbReference>
<dbReference type="Gene3D" id="1.10.287.1040">
    <property type="entry name" value="Exonuclease VII, small subunit"/>
    <property type="match status" value="1"/>
</dbReference>
<gene>
    <name evidence="6" type="primary">xseB</name>
    <name evidence="8" type="ORF">ACFFJP_07515</name>
</gene>
<evidence type="ECO:0000256" key="5">
    <source>
        <dbReference type="ARBA" id="ARBA00022839"/>
    </source>
</evidence>
<dbReference type="NCBIfam" id="NF002140">
    <property type="entry name" value="PRK00977.1-4"/>
    <property type="match status" value="1"/>
</dbReference>
<evidence type="ECO:0000256" key="6">
    <source>
        <dbReference type="HAMAP-Rule" id="MF_00337"/>
    </source>
</evidence>
<keyword evidence="5 6" id="KW-0269">Exonuclease</keyword>